<dbReference type="Proteomes" id="UP001060504">
    <property type="component" value="Unassembled WGS sequence"/>
</dbReference>
<protein>
    <recommendedName>
        <fullName evidence="4">ABC transporter permease</fullName>
    </recommendedName>
</protein>
<keyword evidence="1" id="KW-0812">Transmembrane</keyword>
<evidence type="ECO:0000256" key="1">
    <source>
        <dbReference type="SAM" id="Phobius"/>
    </source>
</evidence>
<dbReference type="Pfam" id="PF12679">
    <property type="entry name" value="ABC2_membrane_2"/>
    <property type="match status" value="1"/>
</dbReference>
<reference evidence="2 3" key="1">
    <citation type="submission" date="2021-08" db="EMBL/GenBank/DDBJ databases">
        <title>Draft genome sequence of Mycolicibacterium sp. NGTWS1702 strain.</title>
        <authorList>
            <person name="Matsumoto M."/>
            <person name="Tang B.C.C."/>
            <person name="Machida Y."/>
            <person name="Matoyama H."/>
            <person name="Kishihara T."/>
            <person name="Sato S."/>
            <person name="Kondo I."/>
            <person name="Sano M."/>
            <person name="Kato G."/>
        </authorList>
    </citation>
    <scope>NUCLEOTIDE SEQUENCE [LARGE SCALE GENOMIC DNA]</scope>
    <source>
        <strain evidence="2 3">NGTWSNA01</strain>
    </source>
</reference>
<dbReference type="PANTHER" id="PTHR43471">
    <property type="entry name" value="ABC TRANSPORTER PERMEASE"/>
    <property type="match status" value="1"/>
</dbReference>
<sequence length="258" mass="26315">MSSAVLIKDLSERRLPVLTLGAVLAIFTVVALAISASMQDTINDLTEGFPDALNSFIGADVPGGYVVGEVFNLIAPLALVAYAVLTGASSVAGEEEHGTMDLLAAQPVTRRLIVAEKVGGLGIALLISVALFGAGAVVSSVVFDSGISTSGIVATCVHLFMLAATYGSLALAIGAATGNPSLAAGIAGVVAVISYITNAMLPIAGLDGWVRLSPWHYYAGSDPLLNGFNVWHLLLLAVLTAGALAVAIPTFERRDLKG</sequence>
<feature type="transmembrane region" description="Helical" evidence="1">
    <location>
        <begin position="15"/>
        <end position="34"/>
    </location>
</feature>
<gene>
    <name evidence="2" type="ORF">NGTWS1702_21800</name>
</gene>
<evidence type="ECO:0000313" key="3">
    <source>
        <dbReference type="Proteomes" id="UP001060504"/>
    </source>
</evidence>
<dbReference type="EMBL" id="BPRH01002285">
    <property type="protein sequence ID" value="GJF16619.1"/>
    <property type="molecule type" value="Genomic_DNA"/>
</dbReference>
<evidence type="ECO:0000313" key="2">
    <source>
        <dbReference type="EMBL" id="GJF16619.1"/>
    </source>
</evidence>
<dbReference type="PANTHER" id="PTHR43471:SF12">
    <property type="entry name" value="HYPOTHETICAL MEMBRANE PROTEIN, CONSERVED"/>
    <property type="match status" value="1"/>
</dbReference>
<feature type="transmembrane region" description="Helical" evidence="1">
    <location>
        <begin position="182"/>
        <end position="210"/>
    </location>
</feature>
<proteinExistence type="predicted"/>
<organism evidence="2 3">
    <name type="scientific">Mycolicibacterium cyprinidarum</name>
    <dbReference type="NCBI Taxonomy" id="2860311"/>
    <lineage>
        <taxon>Bacteria</taxon>
        <taxon>Bacillati</taxon>
        <taxon>Actinomycetota</taxon>
        <taxon>Actinomycetes</taxon>
        <taxon>Mycobacteriales</taxon>
        <taxon>Mycobacteriaceae</taxon>
        <taxon>Mycolicibacterium</taxon>
    </lineage>
</organism>
<feature type="transmembrane region" description="Helical" evidence="1">
    <location>
        <begin position="230"/>
        <end position="251"/>
    </location>
</feature>
<keyword evidence="1" id="KW-1133">Transmembrane helix</keyword>
<comment type="caution">
    <text evidence="2">The sequence shown here is derived from an EMBL/GenBank/DDBJ whole genome shotgun (WGS) entry which is preliminary data.</text>
</comment>
<keyword evidence="1" id="KW-0472">Membrane</keyword>
<keyword evidence="3" id="KW-1185">Reference proteome</keyword>
<feature type="transmembrane region" description="Helical" evidence="1">
    <location>
        <begin position="149"/>
        <end position="175"/>
    </location>
</feature>
<feature type="transmembrane region" description="Helical" evidence="1">
    <location>
        <begin position="120"/>
        <end position="143"/>
    </location>
</feature>
<evidence type="ECO:0008006" key="4">
    <source>
        <dbReference type="Google" id="ProtNLM"/>
    </source>
</evidence>
<accession>A0ABQ4VAG5</accession>
<name>A0ABQ4VAG5_9MYCO</name>